<evidence type="ECO:0000256" key="7">
    <source>
        <dbReference type="RuleBase" id="RU367160"/>
    </source>
</evidence>
<evidence type="ECO:0000256" key="4">
    <source>
        <dbReference type="ARBA" id="ARBA00023125"/>
    </source>
</evidence>
<evidence type="ECO:0000256" key="6">
    <source>
        <dbReference type="ARBA" id="ARBA00023242"/>
    </source>
</evidence>
<evidence type="ECO:0000313" key="8">
    <source>
        <dbReference type="EMBL" id="KAK4753446.1"/>
    </source>
</evidence>
<evidence type="ECO:0000256" key="2">
    <source>
        <dbReference type="ARBA" id="ARBA00007911"/>
    </source>
</evidence>
<name>A0AAN7JTK5_9MYRT</name>
<comment type="function">
    <text evidence="7">Transcriptional regulator that specifically binds to GA-rich elements (GAGA-repeats) present in regulatory sequences of genes involved in developmental processes.</text>
</comment>
<dbReference type="Pfam" id="PF06217">
    <property type="entry name" value="GAGA_bind"/>
    <property type="match status" value="1"/>
</dbReference>
<keyword evidence="5 7" id="KW-0804">Transcription</keyword>
<reference evidence="8 9" key="1">
    <citation type="journal article" date="2023" name="Hortic Res">
        <title>Pangenome of water caltrop reveals structural variations and asymmetric subgenome divergence after allopolyploidization.</title>
        <authorList>
            <person name="Zhang X."/>
            <person name="Chen Y."/>
            <person name="Wang L."/>
            <person name="Yuan Y."/>
            <person name="Fang M."/>
            <person name="Shi L."/>
            <person name="Lu R."/>
            <person name="Comes H.P."/>
            <person name="Ma Y."/>
            <person name="Chen Y."/>
            <person name="Huang G."/>
            <person name="Zhou Y."/>
            <person name="Zheng Z."/>
            <person name="Qiu Y."/>
        </authorList>
    </citation>
    <scope>NUCLEOTIDE SEQUENCE [LARGE SCALE GENOMIC DNA]</scope>
    <source>
        <tissue evidence="8">Roots</tissue>
    </source>
</reference>
<dbReference type="GO" id="GO:0005634">
    <property type="term" value="C:nucleus"/>
    <property type="evidence" value="ECO:0007669"/>
    <property type="project" value="UniProtKB-SubCell"/>
</dbReference>
<comment type="subcellular location">
    <subcellularLocation>
        <location evidence="1 7">Nucleus</location>
    </subcellularLocation>
</comment>
<comment type="caution">
    <text evidence="8">The sequence shown here is derived from an EMBL/GenBank/DDBJ whole genome shotgun (WGS) entry which is preliminary data.</text>
</comment>
<keyword evidence="3 7" id="KW-0805">Transcription regulation</keyword>
<evidence type="ECO:0000313" key="9">
    <source>
        <dbReference type="Proteomes" id="UP001345219"/>
    </source>
</evidence>
<keyword evidence="9" id="KW-1185">Reference proteome</keyword>
<evidence type="ECO:0000256" key="3">
    <source>
        <dbReference type="ARBA" id="ARBA00023015"/>
    </source>
</evidence>
<gene>
    <name evidence="8" type="ORF">SAY87_022244</name>
</gene>
<dbReference type="GO" id="GO:0003677">
    <property type="term" value="F:DNA binding"/>
    <property type="evidence" value="ECO:0007669"/>
    <property type="project" value="UniProtKB-KW"/>
</dbReference>
<keyword evidence="6 7" id="KW-0539">Nucleus</keyword>
<dbReference type="InterPro" id="IPR010409">
    <property type="entry name" value="GAGA-bd_tscrpt_act"/>
</dbReference>
<dbReference type="Proteomes" id="UP001345219">
    <property type="component" value="Chromosome 16"/>
</dbReference>
<sequence>MDDSGHRDNGRHKSDISVSLLRWLMQPQPSMKQIIGLLAERDVAIQERHVVLSEKKAAIAERDMAFHQRDIAIAERNNANTRTGQCYHEPPVP</sequence>
<protein>
    <recommendedName>
        <fullName evidence="7">GAGA-binding transcriptional activator</fullName>
    </recommendedName>
</protein>
<evidence type="ECO:0000256" key="1">
    <source>
        <dbReference type="ARBA" id="ARBA00004123"/>
    </source>
</evidence>
<proteinExistence type="inferred from homology"/>
<keyword evidence="4 7" id="KW-0238">DNA-binding</keyword>
<evidence type="ECO:0000256" key="5">
    <source>
        <dbReference type="ARBA" id="ARBA00023163"/>
    </source>
</evidence>
<dbReference type="AlphaFoldDB" id="A0AAN7JTK5"/>
<organism evidence="8 9">
    <name type="scientific">Trapa incisa</name>
    <dbReference type="NCBI Taxonomy" id="236973"/>
    <lineage>
        <taxon>Eukaryota</taxon>
        <taxon>Viridiplantae</taxon>
        <taxon>Streptophyta</taxon>
        <taxon>Embryophyta</taxon>
        <taxon>Tracheophyta</taxon>
        <taxon>Spermatophyta</taxon>
        <taxon>Magnoliopsida</taxon>
        <taxon>eudicotyledons</taxon>
        <taxon>Gunneridae</taxon>
        <taxon>Pentapetalae</taxon>
        <taxon>rosids</taxon>
        <taxon>malvids</taxon>
        <taxon>Myrtales</taxon>
        <taxon>Lythraceae</taxon>
        <taxon>Trapa</taxon>
    </lineage>
</organism>
<dbReference type="GO" id="GO:0003700">
    <property type="term" value="F:DNA-binding transcription factor activity"/>
    <property type="evidence" value="ECO:0007669"/>
    <property type="project" value="UniProtKB-UniRule"/>
</dbReference>
<dbReference type="EMBL" id="JAXIOK010000016">
    <property type="protein sequence ID" value="KAK4753446.1"/>
    <property type="molecule type" value="Genomic_DNA"/>
</dbReference>
<comment type="similarity">
    <text evidence="2 7">Belongs to the BBR/BPC family.</text>
</comment>
<accession>A0AAN7JTK5</accession>